<comment type="subcellular location">
    <subcellularLocation>
        <location evidence="5">Cytoplasm</location>
    </subcellularLocation>
</comment>
<evidence type="ECO:0000256" key="6">
    <source>
        <dbReference type="SAM" id="MobiDB-lite"/>
    </source>
</evidence>
<name>A0A139SSG3_9BACT</name>
<keyword evidence="3 5" id="KW-0540">Nuclease</keyword>
<keyword evidence="1 5" id="KW-0963">Cytoplasm</keyword>
<dbReference type="PANTHER" id="PTHR33317">
    <property type="entry name" value="POLYNUCLEOTIDYL TRANSFERASE, RIBONUCLEASE H-LIKE SUPERFAMILY PROTEIN"/>
    <property type="match status" value="1"/>
</dbReference>
<feature type="domain" description="YqgF/RNase H-like" evidence="7">
    <location>
        <begin position="1"/>
        <end position="100"/>
    </location>
</feature>
<evidence type="ECO:0000256" key="1">
    <source>
        <dbReference type="ARBA" id="ARBA00022490"/>
    </source>
</evidence>
<dbReference type="EC" id="3.1.-.-" evidence="5"/>
<evidence type="ECO:0000259" key="7">
    <source>
        <dbReference type="SMART" id="SM00732"/>
    </source>
</evidence>
<comment type="caution">
    <text evidence="8">The sequence shown here is derived from an EMBL/GenBank/DDBJ whole genome shotgun (WGS) entry which is preliminary data.</text>
</comment>
<organism evidence="8 9">
    <name type="scientific">Cephaloticoccus primus</name>
    <dbReference type="NCBI Taxonomy" id="1548207"/>
    <lineage>
        <taxon>Bacteria</taxon>
        <taxon>Pseudomonadati</taxon>
        <taxon>Verrucomicrobiota</taxon>
        <taxon>Opitutia</taxon>
        <taxon>Opitutales</taxon>
        <taxon>Opitutaceae</taxon>
        <taxon>Cephaloticoccus</taxon>
    </lineage>
</organism>
<keyword evidence="9" id="KW-1185">Reference proteome</keyword>
<keyword evidence="2 5" id="KW-0690">Ribosome biogenesis</keyword>
<dbReference type="InterPro" id="IPR005227">
    <property type="entry name" value="YqgF"/>
</dbReference>
<keyword evidence="4 5" id="KW-0378">Hydrolase</keyword>
<evidence type="ECO:0000256" key="4">
    <source>
        <dbReference type="ARBA" id="ARBA00022801"/>
    </source>
</evidence>
<dbReference type="Proteomes" id="UP000070058">
    <property type="component" value="Unassembled WGS sequence"/>
</dbReference>
<dbReference type="OrthoDB" id="9796140at2"/>
<accession>A0A139SSG3</accession>
<dbReference type="InterPro" id="IPR037027">
    <property type="entry name" value="YqgF/RNaseH-like_dom_sf"/>
</dbReference>
<gene>
    <name evidence="8" type="ORF">AXK11_02410</name>
</gene>
<dbReference type="PANTHER" id="PTHR33317:SF4">
    <property type="entry name" value="POLYNUCLEOTIDYL TRANSFERASE, RIBONUCLEASE H-LIKE SUPERFAMILY PROTEIN"/>
    <property type="match status" value="1"/>
</dbReference>
<dbReference type="GO" id="GO:0016788">
    <property type="term" value="F:hydrolase activity, acting on ester bonds"/>
    <property type="evidence" value="ECO:0007669"/>
    <property type="project" value="UniProtKB-UniRule"/>
</dbReference>
<dbReference type="NCBIfam" id="TIGR00250">
    <property type="entry name" value="RNAse_H_YqgF"/>
    <property type="match status" value="1"/>
</dbReference>
<dbReference type="InterPro" id="IPR006641">
    <property type="entry name" value="YqgF/RNaseH-like_dom"/>
</dbReference>
<evidence type="ECO:0000256" key="3">
    <source>
        <dbReference type="ARBA" id="ARBA00022722"/>
    </source>
</evidence>
<comment type="function">
    <text evidence="5">Could be a nuclease involved in processing of the 5'-end of pre-16S rRNA.</text>
</comment>
<proteinExistence type="inferred from homology"/>
<dbReference type="GO" id="GO:0000967">
    <property type="term" value="P:rRNA 5'-end processing"/>
    <property type="evidence" value="ECO:0007669"/>
    <property type="project" value="UniProtKB-UniRule"/>
</dbReference>
<dbReference type="HAMAP" id="MF_00651">
    <property type="entry name" value="Nuclease_YqgF"/>
    <property type="match status" value="1"/>
</dbReference>
<evidence type="ECO:0000256" key="2">
    <source>
        <dbReference type="ARBA" id="ARBA00022517"/>
    </source>
</evidence>
<evidence type="ECO:0000313" key="9">
    <source>
        <dbReference type="Proteomes" id="UP000070058"/>
    </source>
</evidence>
<evidence type="ECO:0000256" key="5">
    <source>
        <dbReference type="HAMAP-Rule" id="MF_00651"/>
    </source>
</evidence>
<evidence type="ECO:0000313" key="8">
    <source>
        <dbReference type="EMBL" id="KXU37464.1"/>
    </source>
</evidence>
<dbReference type="CDD" id="cd16964">
    <property type="entry name" value="YqgF"/>
    <property type="match status" value="1"/>
</dbReference>
<dbReference type="Gene3D" id="3.30.420.140">
    <property type="entry name" value="YqgF/RNase H-like domain"/>
    <property type="match status" value="1"/>
</dbReference>
<dbReference type="GO" id="GO:0004518">
    <property type="term" value="F:nuclease activity"/>
    <property type="evidence" value="ECO:0007669"/>
    <property type="project" value="UniProtKB-KW"/>
</dbReference>
<dbReference type="SUPFAM" id="SSF53098">
    <property type="entry name" value="Ribonuclease H-like"/>
    <property type="match status" value="1"/>
</dbReference>
<dbReference type="Pfam" id="PF03652">
    <property type="entry name" value="RuvX"/>
    <property type="match status" value="1"/>
</dbReference>
<reference evidence="9" key="1">
    <citation type="submission" date="2016-02" db="EMBL/GenBank/DDBJ databases">
        <authorList>
            <person name="Sanders J.G."/>
            <person name="Lin J.Y."/>
            <person name="Wertz J.T."/>
            <person name="Russell J.A."/>
            <person name="Moreau C.S."/>
            <person name="Powell S."/>
        </authorList>
    </citation>
    <scope>NUCLEOTIDE SEQUENCE [LARGE SCALE GENOMIC DNA]</scope>
    <source>
        <strain evidence="9">CAG34</strain>
    </source>
</reference>
<dbReference type="EMBL" id="LSZQ01000015">
    <property type="protein sequence ID" value="KXU37464.1"/>
    <property type="molecule type" value="Genomic_DNA"/>
</dbReference>
<dbReference type="SMART" id="SM00732">
    <property type="entry name" value="YqgFc"/>
    <property type="match status" value="1"/>
</dbReference>
<feature type="region of interest" description="Disordered" evidence="6">
    <location>
        <begin position="152"/>
        <end position="171"/>
    </location>
</feature>
<dbReference type="STRING" id="1548207.AXK11_02410"/>
<dbReference type="InterPro" id="IPR012337">
    <property type="entry name" value="RNaseH-like_sf"/>
</dbReference>
<dbReference type="GO" id="GO:0005829">
    <property type="term" value="C:cytosol"/>
    <property type="evidence" value="ECO:0007669"/>
    <property type="project" value="TreeGrafter"/>
</dbReference>
<sequence>MRCLGIDYGTRRIGLGYGDELGVATPLPALVQSDAAARWEALGQVVHARRITDFVLGYPYNMDGSAGFKAREVDAFAAELRVRFGLPVHLVDERLTSYEAEDAGTGRKAGGGAAKRGLRQQRDFREQGVIDSRAATLILQDFLNQRFAAPPPISSAAEWSEGGEGAADEWR</sequence>
<comment type="similarity">
    <text evidence="5">Belongs to the YqgF HJR family.</text>
</comment>
<dbReference type="AlphaFoldDB" id="A0A139SSG3"/>
<protein>
    <recommendedName>
        <fullName evidence="5">Putative pre-16S rRNA nuclease</fullName>
        <ecNumber evidence="5">3.1.-.-</ecNumber>
    </recommendedName>
</protein>